<accession>A0A095X0L0</accession>
<comment type="caution">
    <text evidence="4">The sequence shown here is derived from an EMBL/GenBank/DDBJ whole genome shotgun (WGS) entry which is preliminary data.</text>
</comment>
<feature type="domain" description="Atypical Rib" evidence="3">
    <location>
        <begin position="981"/>
        <end position="1046"/>
    </location>
</feature>
<gene>
    <name evidence="4" type="ORF">HMPREF1630_07885</name>
</gene>
<name>A0A095X0L0_9FIRM</name>
<dbReference type="Gene3D" id="2.60.40.10">
    <property type="entry name" value="Immunoglobulins"/>
    <property type="match status" value="1"/>
</dbReference>
<dbReference type="eggNOG" id="COG1196">
    <property type="taxonomic scope" value="Bacteria"/>
</dbReference>
<evidence type="ECO:0000256" key="2">
    <source>
        <dbReference type="SAM" id="MobiDB-lite"/>
    </source>
</evidence>
<dbReference type="InterPro" id="IPR044024">
    <property type="entry name" value="aRib"/>
</dbReference>
<evidence type="ECO:0000313" key="5">
    <source>
        <dbReference type="Proteomes" id="UP000029579"/>
    </source>
</evidence>
<organism evidence="4 5">
    <name type="scientific">Anaerococcus lactolyticus S7-1-13</name>
    <dbReference type="NCBI Taxonomy" id="1284686"/>
    <lineage>
        <taxon>Bacteria</taxon>
        <taxon>Bacillati</taxon>
        <taxon>Bacillota</taxon>
        <taxon>Tissierellia</taxon>
        <taxon>Tissierellales</taxon>
        <taxon>Peptoniphilaceae</taxon>
        <taxon>Anaerococcus</taxon>
    </lineage>
</organism>
<feature type="compositionally biased region" description="Low complexity" evidence="2">
    <location>
        <begin position="905"/>
        <end position="915"/>
    </location>
</feature>
<keyword evidence="1" id="KW-0732">Signal</keyword>
<evidence type="ECO:0000256" key="1">
    <source>
        <dbReference type="ARBA" id="ARBA00022729"/>
    </source>
</evidence>
<protein>
    <recommendedName>
        <fullName evidence="3">Atypical Rib domain-containing protein</fullName>
    </recommendedName>
</protein>
<feature type="region of interest" description="Disordered" evidence="2">
    <location>
        <begin position="1049"/>
        <end position="1073"/>
    </location>
</feature>
<feature type="domain" description="Atypical Rib" evidence="3">
    <location>
        <begin position="387"/>
        <end position="460"/>
    </location>
</feature>
<dbReference type="AlphaFoldDB" id="A0A095X0L0"/>
<evidence type="ECO:0000259" key="3">
    <source>
        <dbReference type="Pfam" id="PF18938"/>
    </source>
</evidence>
<feature type="compositionally biased region" description="Gly residues" evidence="2">
    <location>
        <begin position="884"/>
        <end position="904"/>
    </location>
</feature>
<dbReference type="OrthoDB" id="3268315at2"/>
<feature type="compositionally biased region" description="Basic and acidic residues" evidence="2">
    <location>
        <begin position="933"/>
        <end position="976"/>
    </location>
</feature>
<dbReference type="Proteomes" id="UP000029579">
    <property type="component" value="Unassembled WGS sequence"/>
</dbReference>
<dbReference type="EMBL" id="JRMW01000040">
    <property type="protein sequence ID" value="KGF03353.1"/>
    <property type="molecule type" value="Genomic_DNA"/>
</dbReference>
<reference evidence="4 5" key="1">
    <citation type="submission" date="2014-07" db="EMBL/GenBank/DDBJ databases">
        <authorList>
            <person name="McCorrison J."/>
            <person name="Sanka R."/>
            <person name="Torralba M."/>
            <person name="Gillis M."/>
            <person name="Haft D.H."/>
            <person name="Methe B."/>
            <person name="Sutton G."/>
            <person name="Nelson K.E."/>
        </authorList>
    </citation>
    <scope>NUCLEOTIDE SEQUENCE [LARGE SCALE GENOMIC DNA]</scope>
    <source>
        <strain evidence="4 5">S7-1-13</strain>
    </source>
</reference>
<dbReference type="Gene3D" id="3.10.20.890">
    <property type="match status" value="2"/>
</dbReference>
<dbReference type="Pfam" id="PF18938">
    <property type="entry name" value="aRib"/>
    <property type="match status" value="2"/>
</dbReference>
<sequence>MKKYQTAKELLATKAENKEKKPIYATRKLSIGLVSCMLGLLMAAPIARAEELPPAPGVEAAGQKEAGNNLGQGGQNIDTMRADGLELGPEIISQSVSATKIEAPTITEANAGTNKVTGTTITPKDARIKVGAEKPVVVSVIVTDSDGKELNKKPTKAGSTGKFSVTLNRKLKDGETINVTVKITEGDWVTVYKGGESAPSSFVVAPKEQDMDVTYKDIVIPRTTVYVDKDVEGSADTEIKRAIIAENQGKEAYKKIKDDLKKVTYEAATNKATLEFRDGKKLEIDVSTITVVYKKASKDADVNKVTVGDTTIKGNVTPGSTVKIFFGTGETKPNDWTVIPVNSDGTFSFDIPDDKKSKIGKILDGFQIETKEPGKGKEESVKLHRVQPKTPDKTDVRDPKNLTETEKDEIKNKIIEKNTLKGQSLLPDGTGGNTGKKARIFFENGNVIIKDATNDKLSSDPIPIADIVNDIKPDQPTITADDDKLTFAPKSIDTDAKTITINYDDPQGNKKTAKVTKENGTWTSSDDNVTVDGGVISLLTSKVNPGSTVTATVTDNAGQTSDPTSKKTAESVNPPTVKTKAVQITELGGLDPVVMKKWVGETPNWKDGVKVKDGVSAENKKKIDDLLAGAKFDDFQDDASKEKRNTDKANNTTGFVGKIKVKFDDGSELVVENQTLYVSDHVTWFSKEKTPGGEVVFNKNTPDDAIVAEFKLGKGTKIDNADGKTAIEGEESPVSYQKYKVKPGTDLKTYVHPTLQSTIYESINKKVKEQDDFIDPVWNTDNFKVTDSNKVFTATATEAFKVTVKPDGGTKAGGGKAEDIVTKVKKNGTYTLPAANTFNPPNENQEFAGWKVGDKEGVKKPNTPIDVKGNITITATWKPKSPGSGSGTGTGSGSGTGTGTGTGTGETTTPGTTPEPSQPGNTPGTTPGSENPTEDKPTDPTKNPDQKDKPEDKKTGEDNKNNPKTPNVEKGDKVINVGDKEVVVPKVVVDKKKGKLDKEERTKIAEKIKEKNPDVVDVKIDEKANAVVTFSDGRRERIPAKDLVSKEGFVIPRRDRHSQDESPNRRRAGKNVKTGVESIAGIACTLVASTGALYIGRKKED</sequence>
<dbReference type="eggNOG" id="COG1579">
    <property type="taxonomic scope" value="Bacteria"/>
</dbReference>
<proteinExistence type="predicted"/>
<feature type="region of interest" description="Disordered" evidence="2">
    <location>
        <begin position="550"/>
        <end position="575"/>
    </location>
</feature>
<evidence type="ECO:0000313" key="4">
    <source>
        <dbReference type="EMBL" id="KGF03353.1"/>
    </source>
</evidence>
<dbReference type="RefSeq" id="WP_052039408.1">
    <property type="nucleotide sequence ID" value="NZ_JRMW01000040.1"/>
</dbReference>
<feature type="compositionally biased region" description="Polar residues" evidence="2">
    <location>
        <begin position="550"/>
        <end position="563"/>
    </location>
</feature>
<feature type="compositionally biased region" description="Polar residues" evidence="2">
    <location>
        <begin position="918"/>
        <end position="931"/>
    </location>
</feature>
<feature type="region of interest" description="Disordered" evidence="2">
    <location>
        <begin position="854"/>
        <end position="976"/>
    </location>
</feature>
<dbReference type="InterPro" id="IPR013783">
    <property type="entry name" value="Ig-like_fold"/>
</dbReference>